<feature type="region of interest" description="Disordered" evidence="1">
    <location>
        <begin position="1"/>
        <end position="96"/>
    </location>
</feature>
<evidence type="ECO:0000313" key="3">
    <source>
        <dbReference type="Proteomes" id="UP000505037"/>
    </source>
</evidence>
<feature type="compositionally biased region" description="Polar residues" evidence="1">
    <location>
        <begin position="70"/>
        <end position="84"/>
    </location>
</feature>
<reference evidence="2 3" key="1">
    <citation type="journal article" date="2013" name="PLoS Genet.">
        <title>Expanding the Marine Virosphere Using Metagenomics.</title>
        <authorList>
            <person name="Mizuno C.M."/>
            <person name="Rodriguez-Valera F."/>
            <person name="Kimes N.E."/>
            <person name="Ghai R."/>
        </authorList>
    </citation>
    <scope>NUCLEOTIDE SEQUENCE [LARGE SCALE GENOMIC DNA]</scope>
    <source>
        <strain evidence="2">UvMED-CGR-U-MedDCM-OCT-S45-C18</strain>
    </source>
</reference>
<protein>
    <submittedName>
        <fullName evidence="2">Putative T7-like capsid assembly protein</fullName>
    </submittedName>
</protein>
<evidence type="ECO:0000313" key="2">
    <source>
        <dbReference type="EMBL" id="BAQ94257.1"/>
    </source>
</evidence>
<feature type="compositionally biased region" description="Basic and acidic residues" evidence="1">
    <location>
        <begin position="53"/>
        <end position="62"/>
    </location>
</feature>
<dbReference type="EMBL" id="AP013544">
    <property type="protein sequence ID" value="BAQ94257.1"/>
    <property type="molecule type" value="Genomic_DNA"/>
</dbReference>
<organism evidence="2 3">
    <name type="scientific">uncultured phage_MedDCM-OCT-S45-C18</name>
    <dbReference type="NCBI Taxonomy" id="2741072"/>
    <lineage>
        <taxon>Viruses</taxon>
        <taxon>Duplodnaviria</taxon>
        <taxon>Heunggongvirae</taxon>
        <taxon>Uroviricota</taxon>
        <taxon>Caudoviricetes</taxon>
        <taxon>Autographivirales</taxon>
        <taxon>Ayaqvirus</taxon>
        <taxon>Ayaqvirus S45C18</taxon>
    </lineage>
</organism>
<dbReference type="RefSeq" id="YP_009777799.1">
    <property type="nucleotide sequence ID" value="NC_047704.1"/>
</dbReference>
<feature type="compositionally biased region" description="Low complexity" evidence="1">
    <location>
        <begin position="9"/>
        <end position="26"/>
    </location>
</feature>
<feature type="compositionally biased region" description="Acidic residues" evidence="1">
    <location>
        <begin position="86"/>
        <end position="95"/>
    </location>
</feature>
<dbReference type="GO" id="GO:0019069">
    <property type="term" value="P:viral capsid assembly"/>
    <property type="evidence" value="ECO:0007669"/>
    <property type="project" value="InterPro"/>
</dbReference>
<dbReference type="Pfam" id="PF05396">
    <property type="entry name" value="Phage_T7_Capsid"/>
    <property type="match status" value="1"/>
</dbReference>
<keyword evidence="3" id="KW-1185">Reference proteome</keyword>
<dbReference type="KEGG" id="vg:55412323"/>
<dbReference type="Proteomes" id="UP000505037">
    <property type="component" value="Segment"/>
</dbReference>
<accession>A0A6S4PCW1</accession>
<sequence length="240" mass="26504">MSLEEQAEMQESAQQATEQQPETAEASPDRPEWLPEKFDNPEALADAYSNLEKQFHENKAEPSETEDNATSEPEVSNTAVTSASEEYFETGELSEETYKSLEANGIPKEMVDMYVNGYEAVANQQQQTLMQEAGGKENYDAMSEWAATALTDQEQEVYNNTVESGDVNAATMAIRGLYARFQSDGGTPVSLVQGDTSGTAGALPFSSSKEMTIAMQDPRYSYDNKYREQVSQRLSVTTAF</sequence>
<feature type="compositionally biased region" description="Basic and acidic residues" evidence="1">
    <location>
        <begin position="27"/>
        <end position="40"/>
    </location>
</feature>
<name>A0A6S4PCW1_9CAUD</name>
<dbReference type="InterPro" id="IPR008768">
    <property type="entry name" value="Gp9-like"/>
</dbReference>
<dbReference type="GeneID" id="55412323"/>
<evidence type="ECO:0000256" key="1">
    <source>
        <dbReference type="SAM" id="MobiDB-lite"/>
    </source>
</evidence>
<proteinExistence type="predicted"/>